<organism evidence="1 2">
    <name type="scientific">Aliiruegeria lutimaris</name>
    <dbReference type="NCBI Taxonomy" id="571298"/>
    <lineage>
        <taxon>Bacteria</taxon>
        <taxon>Pseudomonadati</taxon>
        <taxon>Pseudomonadota</taxon>
        <taxon>Alphaproteobacteria</taxon>
        <taxon>Rhodobacterales</taxon>
        <taxon>Roseobacteraceae</taxon>
        <taxon>Aliiruegeria</taxon>
    </lineage>
</organism>
<protein>
    <recommendedName>
        <fullName evidence="3">GIY-YIG domain-containing protein</fullName>
    </recommendedName>
</protein>
<evidence type="ECO:0000313" key="2">
    <source>
        <dbReference type="Proteomes" id="UP000199382"/>
    </source>
</evidence>
<dbReference type="Proteomes" id="UP000199382">
    <property type="component" value="Unassembled WGS sequence"/>
</dbReference>
<evidence type="ECO:0000313" key="1">
    <source>
        <dbReference type="EMBL" id="SDI27442.1"/>
    </source>
</evidence>
<name>A0A1G8J8L6_9RHOB</name>
<dbReference type="OrthoDB" id="7847808at2"/>
<reference evidence="1 2" key="1">
    <citation type="submission" date="2016-10" db="EMBL/GenBank/DDBJ databases">
        <authorList>
            <person name="de Groot N.N."/>
        </authorList>
    </citation>
    <scope>NUCLEOTIDE SEQUENCE [LARGE SCALE GENOMIC DNA]</scope>
    <source>
        <strain evidence="1 2">DSM 25294</strain>
    </source>
</reference>
<proteinExistence type="predicted"/>
<keyword evidence="2" id="KW-1185">Reference proteome</keyword>
<evidence type="ECO:0008006" key="3">
    <source>
        <dbReference type="Google" id="ProtNLM"/>
    </source>
</evidence>
<dbReference type="STRING" id="571298.SAMN04488026_1001253"/>
<dbReference type="RefSeq" id="WP_093147790.1">
    <property type="nucleotide sequence ID" value="NZ_FNEK01000001.1"/>
</dbReference>
<gene>
    <name evidence="1" type="ORF">SAMN04488026_1001253</name>
</gene>
<dbReference type="EMBL" id="FNEK01000001">
    <property type="protein sequence ID" value="SDI27442.1"/>
    <property type="molecule type" value="Genomic_DNA"/>
</dbReference>
<accession>A0A1G8J8L6</accession>
<sequence>MNWLQAIQWSNAHTIHQLTAERGARGVIPTEKGFYAFCKGAGLPSPDRCLYVGIAVGKRGLRGRLSSYLRAKVTESKAAVMKHRGKRLISFARIKGVTGTGSATANTIRNDRFIHVSWAPVPLDFSGGEAANAREYAFMLERALIDYYRPLYNTADWEADLELELDEDFLPED</sequence>
<dbReference type="AlphaFoldDB" id="A0A1G8J8L6"/>